<dbReference type="Pfam" id="PF19617">
    <property type="entry name" value="DUF6122"/>
    <property type="match status" value="1"/>
</dbReference>
<evidence type="ECO:0000313" key="2">
    <source>
        <dbReference type="EMBL" id="THD66850.1"/>
    </source>
</evidence>
<dbReference type="InterPro" id="IPR046125">
    <property type="entry name" value="DUF6122"/>
</dbReference>
<accession>A0A4S3LZ02</accession>
<dbReference type="OrthoDB" id="289051at2"/>
<feature type="transmembrane region" description="Helical" evidence="1">
    <location>
        <begin position="6"/>
        <end position="23"/>
    </location>
</feature>
<evidence type="ECO:0000256" key="1">
    <source>
        <dbReference type="SAM" id="Phobius"/>
    </source>
</evidence>
<dbReference type="Proteomes" id="UP000305939">
    <property type="component" value="Unassembled WGS sequence"/>
</dbReference>
<keyword evidence="1" id="KW-1133">Transmembrane helix</keyword>
<keyword evidence="1" id="KW-0812">Transmembrane</keyword>
<proteinExistence type="predicted"/>
<gene>
    <name evidence="2" type="ORF">E7Z59_12390</name>
</gene>
<comment type="caution">
    <text evidence="2">The sequence shown here is derived from an EMBL/GenBank/DDBJ whole genome shotgun (WGS) entry which is preliminary data.</text>
</comment>
<evidence type="ECO:0000313" key="3">
    <source>
        <dbReference type="Proteomes" id="UP000305939"/>
    </source>
</evidence>
<protein>
    <recommendedName>
        <fullName evidence="4">Metal-dependent hydrolase</fullName>
    </recommendedName>
</protein>
<evidence type="ECO:0008006" key="4">
    <source>
        <dbReference type="Google" id="ProtNLM"/>
    </source>
</evidence>
<organism evidence="2 3">
    <name type="scientific">Robertkochia marina</name>
    <dbReference type="NCBI Taxonomy" id="1227945"/>
    <lineage>
        <taxon>Bacteria</taxon>
        <taxon>Pseudomonadati</taxon>
        <taxon>Bacteroidota</taxon>
        <taxon>Flavobacteriia</taxon>
        <taxon>Flavobacteriales</taxon>
        <taxon>Flavobacteriaceae</taxon>
        <taxon>Robertkochia</taxon>
    </lineage>
</organism>
<sequence length="104" mass="11998">MIRHFIHYGIHFALPPLIAWIWYRRSFKTAALILLSGIILDIDHLWANPVFDTGRCSIGFHTLHQWPFIALYILLFGIKQTRIAGLALLIHILADTADCLLMDF</sequence>
<reference evidence="2 3" key="1">
    <citation type="submission" date="2019-04" db="EMBL/GenBank/DDBJ databases">
        <title>Draft genome sequence of Robertkochia marina CC-AMO-30D.</title>
        <authorList>
            <person name="Hameed A."/>
            <person name="Lin S.-Y."/>
            <person name="Shahina M."/>
            <person name="Lai W.-A."/>
            <person name="Young C.-C."/>
        </authorList>
    </citation>
    <scope>NUCLEOTIDE SEQUENCE [LARGE SCALE GENOMIC DNA]</scope>
    <source>
        <strain evidence="2 3">CC-AMO-30D</strain>
    </source>
</reference>
<dbReference type="EMBL" id="SSMC01000003">
    <property type="protein sequence ID" value="THD66850.1"/>
    <property type="molecule type" value="Genomic_DNA"/>
</dbReference>
<keyword evidence="1" id="KW-0472">Membrane</keyword>
<keyword evidence="3" id="KW-1185">Reference proteome</keyword>
<feature type="transmembrane region" description="Helical" evidence="1">
    <location>
        <begin position="30"/>
        <end position="46"/>
    </location>
</feature>
<name>A0A4S3LZ02_9FLAO</name>
<dbReference type="AlphaFoldDB" id="A0A4S3LZ02"/>
<feature type="transmembrane region" description="Helical" evidence="1">
    <location>
        <begin position="58"/>
        <end position="78"/>
    </location>
</feature>